<keyword evidence="3" id="KW-1185">Reference proteome</keyword>
<dbReference type="RefSeq" id="WP_171594422.1">
    <property type="nucleotide sequence ID" value="NZ_RZNH01000005.1"/>
</dbReference>
<protein>
    <submittedName>
        <fullName evidence="2">DUF2784 family protein</fullName>
    </submittedName>
</protein>
<dbReference type="Proteomes" id="UP000732105">
    <property type="component" value="Unassembled WGS sequence"/>
</dbReference>
<evidence type="ECO:0000313" key="2">
    <source>
        <dbReference type="EMBL" id="NOU59148.1"/>
    </source>
</evidence>
<gene>
    <name evidence="2" type="ORF">ELS83_04895</name>
</gene>
<name>A0ABX1WSU2_9BACT</name>
<reference evidence="2 3" key="1">
    <citation type="submission" date="2018-12" db="EMBL/GenBank/DDBJ databases">
        <title>Marinifilum JC070 sp. nov., a marine bacterium isolated from Yongle Blue Hole in the South China Sea.</title>
        <authorList>
            <person name="Fu T."/>
        </authorList>
    </citation>
    <scope>NUCLEOTIDE SEQUENCE [LARGE SCALE GENOMIC DNA]</scope>
    <source>
        <strain evidence="2 3">JC070</strain>
    </source>
</reference>
<comment type="caution">
    <text evidence="2">The sequence shown here is derived from an EMBL/GenBank/DDBJ whole genome shotgun (WGS) entry which is preliminary data.</text>
</comment>
<dbReference type="EMBL" id="RZNH01000005">
    <property type="protein sequence ID" value="NOU59148.1"/>
    <property type="molecule type" value="Genomic_DNA"/>
</dbReference>
<evidence type="ECO:0000313" key="3">
    <source>
        <dbReference type="Proteomes" id="UP000732105"/>
    </source>
</evidence>
<feature type="transmembrane region" description="Helical" evidence="1">
    <location>
        <begin position="39"/>
        <end position="60"/>
    </location>
</feature>
<keyword evidence="1" id="KW-1133">Transmembrane helix</keyword>
<sequence>MEDLNHSILVFLDYFFLVFHTIYCLFAVFGWIWRKTRLLHLLTCLFTLFSWLIIGIWYGLGYCFLTDLHWEVRMALNDPPHSNSYIHFLIRETIGLDLSVSFVNQAVILIFSACFLLSICLNLIEYKKRKHKGMM</sequence>
<proteinExistence type="predicted"/>
<keyword evidence="1" id="KW-0472">Membrane</keyword>
<dbReference type="Pfam" id="PF10861">
    <property type="entry name" value="DUF2784"/>
    <property type="match status" value="1"/>
</dbReference>
<organism evidence="2 3">
    <name type="scientific">Marinifilum caeruleilacunae</name>
    <dbReference type="NCBI Taxonomy" id="2499076"/>
    <lineage>
        <taxon>Bacteria</taxon>
        <taxon>Pseudomonadati</taxon>
        <taxon>Bacteroidota</taxon>
        <taxon>Bacteroidia</taxon>
        <taxon>Marinilabiliales</taxon>
        <taxon>Marinifilaceae</taxon>
    </lineage>
</organism>
<dbReference type="InterPro" id="IPR021218">
    <property type="entry name" value="DUF2784"/>
</dbReference>
<feature type="transmembrane region" description="Helical" evidence="1">
    <location>
        <begin position="102"/>
        <end position="124"/>
    </location>
</feature>
<keyword evidence="1" id="KW-0812">Transmembrane</keyword>
<evidence type="ECO:0000256" key="1">
    <source>
        <dbReference type="SAM" id="Phobius"/>
    </source>
</evidence>
<feature type="transmembrane region" description="Helical" evidence="1">
    <location>
        <begin position="12"/>
        <end position="32"/>
    </location>
</feature>
<accession>A0ABX1WSU2</accession>